<evidence type="ECO:0008006" key="3">
    <source>
        <dbReference type="Google" id="ProtNLM"/>
    </source>
</evidence>
<sequence>MAEVAFPRTPLVPDRNIRTLLDTTNATDVLTWTPAVTGLFLLVLSLNVKTAATDVTVSVSYTDPDTGATTVTLVNDVSEPVGITPVNGVITAQAGQAITVSVTAGTANQVRVAGALLELR</sequence>
<evidence type="ECO:0000313" key="2">
    <source>
        <dbReference type="Proteomes" id="UP000533476"/>
    </source>
</evidence>
<keyword evidence="2" id="KW-1185">Reference proteome</keyword>
<gene>
    <name evidence="1" type="ORF">HIJ39_07535</name>
</gene>
<proteinExistence type="predicted"/>
<dbReference type="EMBL" id="JABBVZ010000018">
    <property type="protein sequence ID" value="NMP22202.1"/>
    <property type="molecule type" value="Genomic_DNA"/>
</dbReference>
<protein>
    <recommendedName>
        <fullName evidence="3">BIG2 domain-containing protein</fullName>
    </recommendedName>
</protein>
<name>A0A7Y0Q282_9FIRM</name>
<comment type="caution">
    <text evidence="1">The sequence shown here is derived from an EMBL/GenBank/DDBJ whole genome shotgun (WGS) entry which is preliminary data.</text>
</comment>
<dbReference type="RefSeq" id="WP_169098287.1">
    <property type="nucleotide sequence ID" value="NZ_JABBVZ010000018.1"/>
</dbReference>
<organism evidence="1 2">
    <name type="scientific">Sulfobacillus harzensis</name>
    <dbReference type="NCBI Taxonomy" id="2729629"/>
    <lineage>
        <taxon>Bacteria</taxon>
        <taxon>Bacillati</taxon>
        <taxon>Bacillota</taxon>
        <taxon>Clostridia</taxon>
        <taxon>Eubacteriales</taxon>
        <taxon>Clostridiales Family XVII. Incertae Sedis</taxon>
        <taxon>Sulfobacillus</taxon>
    </lineage>
</organism>
<dbReference type="Proteomes" id="UP000533476">
    <property type="component" value="Unassembled WGS sequence"/>
</dbReference>
<reference evidence="1 2" key="1">
    <citation type="submission" date="2020-04" db="EMBL/GenBank/DDBJ databases">
        <authorList>
            <person name="Zhang R."/>
            <person name="Schippers A."/>
        </authorList>
    </citation>
    <scope>NUCLEOTIDE SEQUENCE [LARGE SCALE GENOMIC DNA]</scope>
    <source>
        <strain evidence="1 2">DSM 109850</strain>
    </source>
</reference>
<evidence type="ECO:0000313" key="1">
    <source>
        <dbReference type="EMBL" id="NMP22202.1"/>
    </source>
</evidence>
<dbReference type="AlphaFoldDB" id="A0A7Y0Q282"/>
<accession>A0A7Y0Q282</accession>